<evidence type="ECO:0000313" key="3">
    <source>
        <dbReference type="EMBL" id="MCY9599629.1"/>
    </source>
</evidence>
<dbReference type="PROSITE" id="PS50943">
    <property type="entry name" value="HTH_CROC1"/>
    <property type="match status" value="1"/>
</dbReference>
<dbReference type="GeneID" id="95379105"/>
<protein>
    <submittedName>
        <fullName evidence="3">Helix-turn-helix transcriptional regulator</fullName>
    </submittedName>
</protein>
<feature type="domain" description="HTH cro/C1-type" evidence="2">
    <location>
        <begin position="12"/>
        <end position="66"/>
    </location>
</feature>
<gene>
    <name evidence="3" type="ORF">M5X16_28190</name>
</gene>
<dbReference type="PANTHER" id="PTHR46558:SF11">
    <property type="entry name" value="HTH-TYPE TRANSCRIPTIONAL REGULATOR XRE"/>
    <property type="match status" value="1"/>
</dbReference>
<dbReference type="InterPro" id="IPR001387">
    <property type="entry name" value="Cro/C1-type_HTH"/>
</dbReference>
<dbReference type="EMBL" id="JAMDMJ010000053">
    <property type="protein sequence ID" value="MCY9599629.1"/>
    <property type="molecule type" value="Genomic_DNA"/>
</dbReference>
<dbReference type="PANTHER" id="PTHR46558">
    <property type="entry name" value="TRACRIPTIONAL REGULATORY PROTEIN-RELATED-RELATED"/>
    <property type="match status" value="1"/>
</dbReference>
<organism evidence="3 4">
    <name type="scientific">Paenibacillus chitinolyticus</name>
    <dbReference type="NCBI Taxonomy" id="79263"/>
    <lineage>
        <taxon>Bacteria</taxon>
        <taxon>Bacillati</taxon>
        <taxon>Bacillota</taxon>
        <taxon>Bacilli</taxon>
        <taxon>Bacillales</taxon>
        <taxon>Paenibacillaceae</taxon>
        <taxon>Paenibacillus</taxon>
    </lineage>
</organism>
<reference evidence="3 4" key="1">
    <citation type="submission" date="2022-05" db="EMBL/GenBank/DDBJ databases">
        <title>Genome Sequencing of Bee-Associated Microbes.</title>
        <authorList>
            <person name="Dunlap C."/>
        </authorList>
    </citation>
    <scope>NUCLEOTIDE SEQUENCE [LARGE SCALE GENOMIC DNA]</scope>
    <source>
        <strain evidence="3 4">NRRL B-23120</strain>
    </source>
</reference>
<proteinExistence type="predicted"/>
<dbReference type="InterPro" id="IPR010982">
    <property type="entry name" value="Lambda_DNA-bd_dom_sf"/>
</dbReference>
<evidence type="ECO:0000313" key="4">
    <source>
        <dbReference type="Proteomes" id="UP001527202"/>
    </source>
</evidence>
<comment type="caution">
    <text evidence="3">The sequence shown here is derived from an EMBL/GenBank/DDBJ whole genome shotgun (WGS) entry which is preliminary data.</text>
</comment>
<dbReference type="Gene3D" id="1.10.260.40">
    <property type="entry name" value="lambda repressor-like DNA-binding domains"/>
    <property type="match status" value="1"/>
</dbReference>
<name>A0ABT4FRD7_9BACL</name>
<evidence type="ECO:0000256" key="1">
    <source>
        <dbReference type="ARBA" id="ARBA00023125"/>
    </source>
</evidence>
<dbReference type="Proteomes" id="UP001527202">
    <property type="component" value="Unassembled WGS sequence"/>
</dbReference>
<keyword evidence="1" id="KW-0238">DNA-binding</keyword>
<dbReference type="CDD" id="cd00093">
    <property type="entry name" value="HTH_XRE"/>
    <property type="match status" value="1"/>
</dbReference>
<keyword evidence="4" id="KW-1185">Reference proteome</keyword>
<dbReference type="SMART" id="SM00530">
    <property type="entry name" value="HTH_XRE"/>
    <property type="match status" value="1"/>
</dbReference>
<dbReference type="Pfam" id="PF01381">
    <property type="entry name" value="HTH_3"/>
    <property type="match status" value="1"/>
</dbReference>
<accession>A0ABT4FRD7</accession>
<dbReference type="RefSeq" id="WP_241688870.1">
    <property type="nucleotide sequence ID" value="NZ_CP026520.1"/>
</dbReference>
<evidence type="ECO:0000259" key="2">
    <source>
        <dbReference type="PROSITE" id="PS50943"/>
    </source>
</evidence>
<sequence length="104" mass="11750">MAPKKEEISLRLKKSRELKGLSQREVSQLSGINNKTISGYENNVSEPDLLTISKLASIYGVSIDWIINGLHFKIEGSNGVLEEQLEHSRELLLKFKELAEQIKV</sequence>
<dbReference type="SUPFAM" id="SSF47413">
    <property type="entry name" value="lambda repressor-like DNA-binding domains"/>
    <property type="match status" value="1"/>
</dbReference>